<dbReference type="KEGG" id="bsan:CHH28_10585"/>
<evidence type="ECO:0000313" key="2">
    <source>
        <dbReference type="Proteomes" id="UP000202440"/>
    </source>
</evidence>
<organism evidence="1 2">
    <name type="scientific">Bacterioplanes sanyensis</name>
    <dbReference type="NCBI Taxonomy" id="1249553"/>
    <lineage>
        <taxon>Bacteria</taxon>
        <taxon>Pseudomonadati</taxon>
        <taxon>Pseudomonadota</taxon>
        <taxon>Gammaproteobacteria</taxon>
        <taxon>Oceanospirillales</taxon>
        <taxon>Oceanospirillaceae</taxon>
        <taxon>Bacterioplanes</taxon>
    </lineage>
</organism>
<evidence type="ECO:0000313" key="1">
    <source>
        <dbReference type="EMBL" id="ASP39097.1"/>
    </source>
</evidence>
<protein>
    <submittedName>
        <fullName evidence="1">Uncharacterized protein</fullName>
    </submittedName>
</protein>
<gene>
    <name evidence="1" type="ORF">CHH28_10585</name>
</gene>
<dbReference type="RefSeq" id="WP_094060279.1">
    <property type="nucleotide sequence ID" value="NZ_CP022530.1"/>
</dbReference>
<sequence>MFLWLTQDVNGKPRFLSFDTPYDLLGISDREHLMPRLGKTDNAKSMDEYLQAGTEGILVDQDGRAVYYSQYINPEFVEFMQSNGLTDYKNVQNFDPYTPFDINVAEFKASWKIVQPGEDTSGFYTMESSVYALKNSGGKIVVDEDKSLTVTLALVGFHIAGVVKDHPEMIWATFEHKDNAPNVPTDFSPSTIISDKDWTFYQANTPFSQCNINPANSPSLTLNEQDQTLSPVTQVCRQYEDGNYARQVTLDVPTNIKVVNQLNQSVLDQLNKDDVWSNYFEVSAIWFSRKNGLQPNMGLASDVDSSDQQLLIGGLRLSNSTIETFTQSQSTMNNCFRCHNTLQRFPPSPNMDPLPGMNLNISHAFMNIYFWDQEMKNAKKAN</sequence>
<dbReference type="Proteomes" id="UP000202440">
    <property type="component" value="Chromosome"/>
</dbReference>
<dbReference type="EMBL" id="CP022530">
    <property type="protein sequence ID" value="ASP39097.1"/>
    <property type="molecule type" value="Genomic_DNA"/>
</dbReference>
<reference evidence="1 2" key="1">
    <citation type="submission" date="2017-07" db="EMBL/GenBank/DDBJ databases">
        <title>Annotated genome sequence of Bacterioplanes sanyensis isolated from Red Sea.</title>
        <authorList>
            <person name="Rehman Z.U."/>
        </authorList>
    </citation>
    <scope>NUCLEOTIDE SEQUENCE [LARGE SCALE GENOMIC DNA]</scope>
    <source>
        <strain evidence="1 2">NV9</strain>
    </source>
</reference>
<dbReference type="AlphaFoldDB" id="A0A222FJ81"/>
<keyword evidence="2" id="KW-1185">Reference proteome</keyword>
<proteinExistence type="predicted"/>
<accession>A0A222FJ81</accession>
<name>A0A222FJ81_9GAMM</name>
<dbReference type="OrthoDB" id="280897at2"/>